<dbReference type="GO" id="GO:0051287">
    <property type="term" value="F:NAD binding"/>
    <property type="evidence" value="ECO:0007669"/>
    <property type="project" value="InterPro"/>
</dbReference>
<proteinExistence type="inferred from homology"/>
<evidence type="ECO:0000259" key="6">
    <source>
        <dbReference type="Pfam" id="PF02826"/>
    </source>
</evidence>
<organism evidence="7 8">
    <name type="scientific">Marispirochaeta aestuarii</name>
    <dbReference type="NCBI Taxonomy" id="1963862"/>
    <lineage>
        <taxon>Bacteria</taxon>
        <taxon>Pseudomonadati</taxon>
        <taxon>Spirochaetota</taxon>
        <taxon>Spirochaetia</taxon>
        <taxon>Spirochaetales</taxon>
        <taxon>Spirochaetaceae</taxon>
        <taxon>Marispirochaeta</taxon>
    </lineage>
</organism>
<dbReference type="FunFam" id="3.40.50.720:FF:000203">
    <property type="entry name" value="D-3-phosphoglycerate dehydrogenase (SerA)"/>
    <property type="match status" value="1"/>
</dbReference>
<evidence type="ECO:0000256" key="4">
    <source>
        <dbReference type="RuleBase" id="RU003719"/>
    </source>
</evidence>
<dbReference type="EMBL" id="MWQY01000002">
    <property type="protein sequence ID" value="ORC37899.1"/>
    <property type="molecule type" value="Genomic_DNA"/>
</dbReference>
<dbReference type="AlphaFoldDB" id="A0A1Y1S2G1"/>
<gene>
    <name evidence="7" type="ORF">B4O97_02555</name>
</gene>
<keyword evidence="8" id="KW-1185">Reference proteome</keyword>
<evidence type="ECO:0000313" key="7">
    <source>
        <dbReference type="EMBL" id="ORC37899.1"/>
    </source>
</evidence>
<keyword evidence="3" id="KW-0520">NAD</keyword>
<dbReference type="RefSeq" id="WP_083048015.1">
    <property type="nucleotide sequence ID" value="NZ_MWQY01000002.1"/>
</dbReference>
<reference evidence="7 8" key="1">
    <citation type="submission" date="2017-03" db="EMBL/GenBank/DDBJ databases">
        <title>Draft Genome sequence of Marispirochaeta sp. strain JC444.</title>
        <authorList>
            <person name="Shivani Y."/>
            <person name="Subhash Y."/>
            <person name="Sasikala C."/>
            <person name="Ramana C."/>
        </authorList>
    </citation>
    <scope>NUCLEOTIDE SEQUENCE [LARGE SCALE GENOMIC DNA]</scope>
    <source>
        <strain evidence="7 8">JC444</strain>
    </source>
</reference>
<evidence type="ECO:0000313" key="8">
    <source>
        <dbReference type="Proteomes" id="UP000192343"/>
    </source>
</evidence>
<feature type="domain" description="D-isomer specific 2-hydroxyacid dehydrogenase catalytic" evidence="5">
    <location>
        <begin position="23"/>
        <end position="330"/>
    </location>
</feature>
<dbReference type="Gene3D" id="3.40.50.720">
    <property type="entry name" value="NAD(P)-binding Rossmann-like Domain"/>
    <property type="match status" value="2"/>
</dbReference>
<evidence type="ECO:0000256" key="1">
    <source>
        <dbReference type="ARBA" id="ARBA00005854"/>
    </source>
</evidence>
<accession>A0A1Y1S2G1</accession>
<dbReference type="PANTHER" id="PTHR42789:SF1">
    <property type="entry name" value="D-ISOMER SPECIFIC 2-HYDROXYACID DEHYDROGENASE FAMILY PROTEIN (AFU_ORTHOLOGUE AFUA_6G10090)"/>
    <property type="match status" value="1"/>
</dbReference>
<protein>
    <recommendedName>
        <fullName evidence="9">Hydroxyacid dehydrogenase</fullName>
    </recommendedName>
</protein>
<comment type="caution">
    <text evidence="7">The sequence shown here is derived from an EMBL/GenBank/DDBJ whole genome shotgun (WGS) entry which is preliminary data.</text>
</comment>
<dbReference type="PANTHER" id="PTHR42789">
    <property type="entry name" value="D-ISOMER SPECIFIC 2-HYDROXYACID DEHYDROGENASE FAMILY PROTEIN (AFU_ORTHOLOGUE AFUA_6G10090)"/>
    <property type="match status" value="1"/>
</dbReference>
<dbReference type="GO" id="GO:0016616">
    <property type="term" value="F:oxidoreductase activity, acting on the CH-OH group of donors, NAD or NADP as acceptor"/>
    <property type="evidence" value="ECO:0007669"/>
    <property type="project" value="InterPro"/>
</dbReference>
<feature type="domain" description="D-isomer specific 2-hydroxyacid dehydrogenase NAD-binding" evidence="6">
    <location>
        <begin position="121"/>
        <end position="296"/>
    </location>
</feature>
<dbReference type="InterPro" id="IPR006140">
    <property type="entry name" value="D-isomer_DH_NAD-bd"/>
</dbReference>
<evidence type="ECO:0000256" key="3">
    <source>
        <dbReference type="ARBA" id="ARBA00023027"/>
    </source>
</evidence>
<keyword evidence="2 4" id="KW-0560">Oxidoreductase</keyword>
<dbReference type="SUPFAM" id="SSF51735">
    <property type="entry name" value="NAD(P)-binding Rossmann-fold domains"/>
    <property type="match status" value="1"/>
</dbReference>
<dbReference type="InterPro" id="IPR006139">
    <property type="entry name" value="D-isomer_2_OHA_DH_cat_dom"/>
</dbReference>
<dbReference type="OrthoDB" id="9805416at2"/>
<dbReference type="SUPFAM" id="SSF52283">
    <property type="entry name" value="Formate/glycerate dehydrogenase catalytic domain-like"/>
    <property type="match status" value="1"/>
</dbReference>
<evidence type="ECO:0008006" key="9">
    <source>
        <dbReference type="Google" id="ProtNLM"/>
    </source>
</evidence>
<dbReference type="InterPro" id="IPR036291">
    <property type="entry name" value="NAD(P)-bd_dom_sf"/>
</dbReference>
<evidence type="ECO:0000259" key="5">
    <source>
        <dbReference type="Pfam" id="PF00389"/>
    </source>
</evidence>
<dbReference type="STRING" id="1963862.B4O97_02555"/>
<name>A0A1Y1S2G1_9SPIO</name>
<comment type="similarity">
    <text evidence="1 4">Belongs to the D-isomer specific 2-hydroxyacid dehydrogenase family.</text>
</comment>
<dbReference type="InterPro" id="IPR050857">
    <property type="entry name" value="D-2-hydroxyacid_DH"/>
</dbReference>
<dbReference type="Pfam" id="PF00389">
    <property type="entry name" value="2-Hacid_dh"/>
    <property type="match status" value="1"/>
</dbReference>
<dbReference type="Proteomes" id="UP000192343">
    <property type="component" value="Unassembled WGS sequence"/>
</dbReference>
<dbReference type="Pfam" id="PF02826">
    <property type="entry name" value="2-Hacid_dh_C"/>
    <property type="match status" value="1"/>
</dbReference>
<evidence type="ECO:0000256" key="2">
    <source>
        <dbReference type="ARBA" id="ARBA00023002"/>
    </source>
</evidence>
<sequence>MNSKITVAVEMDYSKKSEGFREELERLKGDDRFEVKVLLGPDSPHSEMVSSAELSGVDYYILMGHRNVGPATLEGNDRLKWIGRFGAGFENVDIDACNKNGVILSNAPYGIREPVAELVLSYILALTTRLPFFNDYIRESSFRDKGKYMTRCIQGSTVGLIGCGGIGQTVARLVAPFSMRVIAYDPYVDRDAVKKLGVELLSLDEVLKSSDYVSLHVPLTDDTRGMLKEDHFRMMKPSAFFINTSRGGIYSDAVLAGILKEGVVAGAGIDVFEDEPDVDSNPLLKCRTAIVTPHIAGAANNTDAIRMVMKQNVDSVFHQVEGRLPDSIVNPEVLEGKVPEDKITPSFNPR</sequence>